<dbReference type="EMBL" id="JBHDIY010000002">
    <property type="protein sequence ID" value="MFL4471601.1"/>
    <property type="molecule type" value="Genomic_DNA"/>
</dbReference>
<dbReference type="Pfam" id="PF00174">
    <property type="entry name" value="Oxidored_molyb"/>
    <property type="match status" value="1"/>
</dbReference>
<keyword evidence="4" id="KW-1185">Reference proteome</keyword>
<evidence type="ECO:0000313" key="3">
    <source>
        <dbReference type="EMBL" id="MFL4471601.1"/>
    </source>
</evidence>
<feature type="chain" id="PRO_5045695684" evidence="1">
    <location>
        <begin position="27"/>
        <end position="164"/>
    </location>
</feature>
<proteinExistence type="predicted"/>
<keyword evidence="1" id="KW-0732">Signal</keyword>
<dbReference type="SUPFAM" id="SSF56524">
    <property type="entry name" value="Oxidoreductase molybdopterin-binding domain"/>
    <property type="match status" value="1"/>
</dbReference>
<dbReference type="InterPro" id="IPR036374">
    <property type="entry name" value="OxRdtase_Mopterin-bd_sf"/>
</dbReference>
<evidence type="ECO:0000256" key="1">
    <source>
        <dbReference type="SAM" id="SignalP"/>
    </source>
</evidence>
<reference evidence="3 4" key="1">
    <citation type="submission" date="2024-08" db="EMBL/GenBank/DDBJ databases">
        <title>Tateyamaria sp. nov., isolated from marine algae.</title>
        <authorList>
            <person name="Choi B.J."/>
            <person name="Kim J.M."/>
            <person name="Lee J.K."/>
            <person name="Choi D.G."/>
            <person name="Bayburt H."/>
            <person name="Baek J.H."/>
            <person name="Han D.M."/>
            <person name="Jeon C.O."/>
        </authorList>
    </citation>
    <scope>NUCLEOTIDE SEQUENCE [LARGE SCALE GENOMIC DNA]</scope>
    <source>
        <strain evidence="3 4">KMU-156</strain>
    </source>
</reference>
<name>A0ABW8UWT1_9RHOB</name>
<comment type="caution">
    <text evidence="3">The sequence shown here is derived from an EMBL/GenBank/DDBJ whole genome shotgun (WGS) entry which is preliminary data.</text>
</comment>
<dbReference type="Proteomes" id="UP001627408">
    <property type="component" value="Unassembled WGS sequence"/>
</dbReference>
<dbReference type="InterPro" id="IPR000572">
    <property type="entry name" value="OxRdtase_Mopterin-bd_dom"/>
</dbReference>
<sequence>MARIHHSRAFTIVLALLINWHSPVLAQSNMDLQITASASESDTLTLSLAELDAMAQVTFTTTTIWTDGDVTFSGVPLKAVLARANKKGSAVEMVALNDYKVAIPMATIEDTVPIIATRMNGEPISVRDKGPYWIVFPYDHDPKYRTETIHAFSIWQLNRLKVVD</sequence>
<feature type="signal peptide" evidence="1">
    <location>
        <begin position="1"/>
        <end position="26"/>
    </location>
</feature>
<protein>
    <submittedName>
        <fullName evidence="3">Molybdopterin-dependent oxidoreductase</fullName>
    </submittedName>
</protein>
<dbReference type="Gene3D" id="3.90.420.10">
    <property type="entry name" value="Oxidoreductase, molybdopterin-binding domain"/>
    <property type="match status" value="1"/>
</dbReference>
<accession>A0ABW8UWT1</accession>
<dbReference type="RefSeq" id="WP_407593441.1">
    <property type="nucleotide sequence ID" value="NZ_JBHDIY010000002.1"/>
</dbReference>
<evidence type="ECO:0000313" key="4">
    <source>
        <dbReference type="Proteomes" id="UP001627408"/>
    </source>
</evidence>
<evidence type="ECO:0000259" key="2">
    <source>
        <dbReference type="Pfam" id="PF00174"/>
    </source>
</evidence>
<feature type="domain" description="Oxidoreductase molybdopterin-binding" evidence="2">
    <location>
        <begin position="30"/>
        <end position="137"/>
    </location>
</feature>
<gene>
    <name evidence="3" type="ORF">ACERZ8_17595</name>
</gene>
<organism evidence="3 4">
    <name type="scientific">Tateyamaria armeniaca</name>
    <dbReference type="NCBI Taxonomy" id="2518930"/>
    <lineage>
        <taxon>Bacteria</taxon>
        <taxon>Pseudomonadati</taxon>
        <taxon>Pseudomonadota</taxon>
        <taxon>Alphaproteobacteria</taxon>
        <taxon>Rhodobacterales</taxon>
        <taxon>Roseobacteraceae</taxon>
        <taxon>Tateyamaria</taxon>
    </lineage>
</organism>